<feature type="transmembrane region" description="Helical" evidence="1">
    <location>
        <begin position="20"/>
        <end position="42"/>
    </location>
</feature>
<name>A0A7Y9KVX5_9ACTN</name>
<dbReference type="Proteomes" id="UP000530403">
    <property type="component" value="Unassembled WGS sequence"/>
</dbReference>
<dbReference type="RefSeq" id="WP_179763875.1">
    <property type="nucleotide sequence ID" value="NZ_BAAAUE010000008.1"/>
</dbReference>
<comment type="caution">
    <text evidence="2">The sequence shown here is derived from an EMBL/GenBank/DDBJ whole genome shotgun (WGS) entry which is preliminary data.</text>
</comment>
<evidence type="ECO:0000256" key="1">
    <source>
        <dbReference type="SAM" id="Phobius"/>
    </source>
</evidence>
<feature type="transmembrane region" description="Helical" evidence="1">
    <location>
        <begin position="54"/>
        <end position="74"/>
    </location>
</feature>
<feature type="transmembrane region" description="Helical" evidence="1">
    <location>
        <begin position="176"/>
        <end position="195"/>
    </location>
</feature>
<feature type="transmembrane region" description="Helical" evidence="1">
    <location>
        <begin position="391"/>
        <end position="413"/>
    </location>
</feature>
<feature type="transmembrane region" description="Helical" evidence="1">
    <location>
        <begin position="311"/>
        <end position="331"/>
    </location>
</feature>
<evidence type="ECO:0000313" key="3">
    <source>
        <dbReference type="Proteomes" id="UP000530403"/>
    </source>
</evidence>
<reference evidence="2 3" key="1">
    <citation type="submission" date="2020-07" db="EMBL/GenBank/DDBJ databases">
        <title>Sequencing the genomes of 1000 actinobacteria strains.</title>
        <authorList>
            <person name="Klenk H.-P."/>
        </authorList>
    </citation>
    <scope>NUCLEOTIDE SEQUENCE [LARGE SCALE GENOMIC DNA]</scope>
    <source>
        <strain evidence="2 3">DSM 41455</strain>
    </source>
</reference>
<feature type="transmembrane region" description="Helical" evidence="1">
    <location>
        <begin position="86"/>
        <end position="103"/>
    </location>
</feature>
<keyword evidence="1" id="KW-1133">Transmembrane helix</keyword>
<dbReference type="InterPro" id="IPR047724">
    <property type="entry name" value="Streptophobe"/>
</dbReference>
<keyword evidence="1" id="KW-0812">Transmembrane</keyword>
<keyword evidence="1" id="KW-0472">Membrane</keyword>
<feature type="transmembrane region" description="Helical" evidence="1">
    <location>
        <begin position="123"/>
        <end position="142"/>
    </location>
</feature>
<dbReference type="NCBIfam" id="NF038391">
    <property type="entry name" value="streptophobe"/>
    <property type="match status" value="1"/>
</dbReference>
<protein>
    <recommendedName>
        <fullName evidence="4">Integral membrane protein</fullName>
    </recommendedName>
</protein>
<organism evidence="2 3">
    <name type="scientific">Streptomyces fulvorobeus</name>
    <dbReference type="NCBI Taxonomy" id="284028"/>
    <lineage>
        <taxon>Bacteria</taxon>
        <taxon>Bacillati</taxon>
        <taxon>Actinomycetota</taxon>
        <taxon>Actinomycetes</taxon>
        <taxon>Kitasatosporales</taxon>
        <taxon>Streptomycetaceae</taxon>
        <taxon>Streptomyces</taxon>
    </lineage>
</organism>
<dbReference type="EMBL" id="JACCCF010000001">
    <property type="protein sequence ID" value="NYE39298.1"/>
    <property type="molecule type" value="Genomic_DNA"/>
</dbReference>
<feature type="transmembrane region" description="Helical" evidence="1">
    <location>
        <begin position="215"/>
        <end position="238"/>
    </location>
</feature>
<sequence length="428" mass="43540">MSSPRSNGQDSAPRVPHGWADAFVAVLAGMIAMIVVAVLGLWAAGAGQLPGGAFPRVVAAVVVMAAGGSVEVSGDAGALVGTDADLSVLPLSVTLVGALALAAGFLRPLRHRAVAGSRELGGWAVRVGALWLLALLALSLLARQTFALPLDDPTGGLLDDVLDAAPTVGFRAQIPLTLVFGLLWTAGVLLLALLVSRGAPLPARLLRHRAPVRPAAHAVVVLLLGYVVLGVVVGLGVVATRGHPAATFAVMLLGLPNLVWIAFTLGLGASWEGTVQGPFGLPVPQVLDSVLRTPDISTLNVRTLAQQDGRAWLLVVAAAVAVLAAAFLMALRSPARTRAWQHAAHLAVALALTVLLVCLVSGVSAHLGLSLLGLGDVGGGLGGEVLLRPRLWSATGIALLWGAVAGPVGGLLASGVRRRHRQDGGDSR</sequence>
<dbReference type="AlphaFoldDB" id="A0A7Y9KVX5"/>
<evidence type="ECO:0000313" key="2">
    <source>
        <dbReference type="EMBL" id="NYE39298.1"/>
    </source>
</evidence>
<evidence type="ECO:0008006" key="4">
    <source>
        <dbReference type="Google" id="ProtNLM"/>
    </source>
</evidence>
<gene>
    <name evidence="2" type="ORF">HEB29_000309</name>
</gene>
<accession>A0A7Y9KVX5</accession>
<feature type="transmembrane region" description="Helical" evidence="1">
    <location>
        <begin position="245"/>
        <end position="271"/>
    </location>
</feature>
<feature type="transmembrane region" description="Helical" evidence="1">
    <location>
        <begin position="343"/>
        <end position="371"/>
    </location>
</feature>
<proteinExistence type="predicted"/>